<dbReference type="Proteomes" id="UP001300502">
    <property type="component" value="Unassembled WGS sequence"/>
</dbReference>
<protein>
    <recommendedName>
        <fullName evidence="3 5">Citrate synthase</fullName>
    </recommendedName>
</protein>
<dbReference type="GO" id="GO:0006099">
    <property type="term" value="P:tricarboxylic acid cycle"/>
    <property type="evidence" value="ECO:0007669"/>
    <property type="project" value="InterPro"/>
</dbReference>
<dbReference type="SUPFAM" id="SSF48256">
    <property type="entry name" value="Citrate synthase"/>
    <property type="match status" value="1"/>
</dbReference>
<keyword evidence="2 3" id="KW-0808">Transferase</keyword>
<dbReference type="GO" id="GO:0046912">
    <property type="term" value="F:acyltransferase activity, acyl groups converted into alkyl on transfer"/>
    <property type="evidence" value="ECO:0007669"/>
    <property type="project" value="InterPro"/>
</dbReference>
<dbReference type="EMBL" id="JANCYU010000027">
    <property type="protein sequence ID" value="KAK4525063.1"/>
    <property type="molecule type" value="Genomic_DNA"/>
</dbReference>
<feature type="active site" evidence="4">
    <location>
        <position position="376"/>
    </location>
</feature>
<dbReference type="InterPro" id="IPR016142">
    <property type="entry name" value="Citrate_synth-like_lrg_a-sub"/>
</dbReference>
<dbReference type="AlphaFoldDB" id="A0AAV9ICI2"/>
<evidence type="ECO:0000256" key="4">
    <source>
        <dbReference type="PIRSR" id="PIRSR001369-1"/>
    </source>
</evidence>
<dbReference type="InterPro" id="IPR016143">
    <property type="entry name" value="Citrate_synth-like_sm_a-sub"/>
</dbReference>
<gene>
    <name evidence="6" type="ORF">GAYE_SCF07G2968</name>
</gene>
<dbReference type="InterPro" id="IPR002020">
    <property type="entry name" value="Citrate_synthase"/>
</dbReference>
<dbReference type="PIRSF" id="PIRSF001369">
    <property type="entry name" value="Citrate_synth"/>
    <property type="match status" value="1"/>
</dbReference>
<name>A0AAV9ICI2_9RHOD</name>
<comment type="similarity">
    <text evidence="1 3 5">Belongs to the citrate synthase family.</text>
</comment>
<dbReference type="InterPro" id="IPR036969">
    <property type="entry name" value="Citrate_synthase_sf"/>
</dbReference>
<organism evidence="6 7">
    <name type="scientific">Galdieria yellowstonensis</name>
    <dbReference type="NCBI Taxonomy" id="3028027"/>
    <lineage>
        <taxon>Eukaryota</taxon>
        <taxon>Rhodophyta</taxon>
        <taxon>Bangiophyceae</taxon>
        <taxon>Galdieriales</taxon>
        <taxon>Galdieriaceae</taxon>
        <taxon>Galdieria</taxon>
    </lineage>
</organism>
<dbReference type="Gene3D" id="1.10.230.10">
    <property type="entry name" value="Cytochrome P450-Terp, domain 2"/>
    <property type="match status" value="1"/>
</dbReference>
<evidence type="ECO:0000256" key="5">
    <source>
        <dbReference type="RuleBase" id="RU000441"/>
    </source>
</evidence>
<dbReference type="Gene3D" id="1.10.580.10">
    <property type="entry name" value="Citrate Synthase, domain 1"/>
    <property type="match status" value="1"/>
</dbReference>
<evidence type="ECO:0000256" key="3">
    <source>
        <dbReference type="PIRNR" id="PIRNR001369"/>
    </source>
</evidence>
<dbReference type="PRINTS" id="PR00143">
    <property type="entry name" value="CITRTSNTHASE"/>
</dbReference>
<dbReference type="Pfam" id="PF00285">
    <property type="entry name" value="Citrate_synt"/>
    <property type="match status" value="1"/>
</dbReference>
<dbReference type="PANTHER" id="PTHR42871">
    <property type="entry name" value="CITRATE SYNTHASE"/>
    <property type="match status" value="1"/>
</dbReference>
<evidence type="ECO:0000256" key="1">
    <source>
        <dbReference type="ARBA" id="ARBA00010566"/>
    </source>
</evidence>
<accession>A0AAV9ICI2</accession>
<evidence type="ECO:0000313" key="7">
    <source>
        <dbReference type="Proteomes" id="UP001300502"/>
    </source>
</evidence>
<reference evidence="6 7" key="1">
    <citation type="submission" date="2022-07" db="EMBL/GenBank/DDBJ databases">
        <title>Genome-wide signatures of adaptation to extreme environments.</title>
        <authorList>
            <person name="Cho C.H."/>
            <person name="Yoon H.S."/>
        </authorList>
    </citation>
    <scope>NUCLEOTIDE SEQUENCE [LARGE SCALE GENOMIC DNA]</scope>
    <source>
        <strain evidence="6 7">108.79 E11</strain>
    </source>
</reference>
<dbReference type="InterPro" id="IPR024176">
    <property type="entry name" value="Citrate_synthase_bac-typ"/>
</dbReference>
<comment type="caution">
    <text evidence="6">The sequence shown here is derived from an EMBL/GenBank/DDBJ whole genome shotgun (WGS) entry which is preliminary data.</text>
</comment>
<evidence type="ECO:0000256" key="2">
    <source>
        <dbReference type="ARBA" id="ARBA00022679"/>
    </source>
</evidence>
<sequence>MVVLQVTDPKTKKTYEINCEEEYGYIPATEWKKIDLLENGGSGLVVYDPFYYNTSVAKSFISYSDPKKGKLYYRGYDMETLVETCDFLDVAFLLIHGYLPSNEESSLWKDLVMSHTYLHEDILAQLRRFRYNAHPMGIMIATLAALMAFHPEANPSLRGADLYEKSLESCNKQIFRILGKVATIAACAYRMRVGRPFNSPDSTGKMSYTENFLSMVDRLSESCYIPDARLSKLLDKVFIVLADDGMNCATSMLRHVASSKVDPYTAISAASAAHYGPRISGVSDAVIAMLSEIKDSSPSSIRSFLDACKSENRRLQGFGHLNYKAYDPRARVLKGVAKQVSELLGHDPLLDRALELERQVLEDVFYTSRGVYPNIDLYLSLIWRMMGFPADFAPVLSAVPRTAGWLAHWKEGLVDPLAKIWRPRQIYKGEAQRDYVAIEKRQPPPHGEPSLDYPETRQNRRRLLLSSKAV</sequence>
<keyword evidence="7" id="KW-1185">Reference proteome</keyword>
<proteinExistence type="inferred from homology"/>
<dbReference type="PANTHER" id="PTHR42871:SF1">
    <property type="entry name" value="CITRATE SYNTHASE"/>
    <property type="match status" value="1"/>
</dbReference>
<evidence type="ECO:0000313" key="6">
    <source>
        <dbReference type="EMBL" id="KAK4525063.1"/>
    </source>
</evidence>
<feature type="active site" evidence="4">
    <location>
        <position position="320"/>
    </location>
</feature>